<comment type="similarity">
    <text evidence="2">Belongs to the alpha-IPM synthase/homocitrate synthase family.</text>
</comment>
<dbReference type="Proteomes" id="UP001332192">
    <property type="component" value="Chromosome"/>
</dbReference>
<gene>
    <name evidence="4" type="ORF">U7230_15130</name>
</gene>
<sequence>MSPLNYRDEVREAWTVPQRVEIHDVTLRDGEQTPRVAFTPQEKVFLAQELDALGVASIEPGLLATPEDREVVATLVKMGLRARIKPLVRVREEDVAHAIELRVPAMVLEFGINPYLVKYAYNTTPERLTDQIIEFSNAAKKVGMEVEFMGWDAFRIPDMQYLQRFFGTILEKGSIDRITVSDTFGMAHPDSVRLMFHRLRAWFPEVALGLHIHNDYGLATANALMALTSGATSVHSSVNGLGERAGNVATEEVAVALQHLLGIDAGIKLERLYHVSRLVTEISKKPVAQNKPIVGPGLFEVESGIVVHVLRQFQKTPLGSLGLLPYLPETVGQAGPTVVAGRGTGRNAVQMLLEAIGMTATDEQVAAITERVKQTGLVLKNALPEQVFRQIVDDVLGRNEAARSPTV</sequence>
<evidence type="ECO:0000256" key="1">
    <source>
        <dbReference type="ARBA" id="ARBA00022679"/>
    </source>
</evidence>
<reference evidence="4 5" key="1">
    <citation type="journal article" date="2024" name="Front. Microbiol.">
        <title>Novel thermophilic genera Geochorda gen. nov. and Carboxydochorda gen. nov. from the deep terrestrial subsurface reveal the ecophysiological diversity in the class Limnochordia.</title>
        <authorList>
            <person name="Karnachuk O.V."/>
            <person name="Lukina A.P."/>
            <person name="Avakyan M.R."/>
            <person name="Kadnikov V.V."/>
            <person name="Begmatov S."/>
            <person name="Beletsky A.V."/>
            <person name="Vlasova K.G."/>
            <person name="Novikov A.A."/>
            <person name="Shcherbakova V.A."/>
            <person name="Mardanov A.V."/>
            <person name="Ravin N.V."/>
        </authorList>
    </citation>
    <scope>NUCLEOTIDE SEQUENCE [LARGE SCALE GENOMIC DNA]</scope>
    <source>
        <strain evidence="4 5">L945</strain>
    </source>
</reference>
<keyword evidence="1 2" id="KW-0808">Transferase</keyword>
<evidence type="ECO:0000256" key="2">
    <source>
        <dbReference type="RuleBase" id="RU003523"/>
    </source>
</evidence>
<feature type="domain" description="Pyruvate carboxyltransferase" evidence="3">
    <location>
        <begin position="20"/>
        <end position="273"/>
    </location>
</feature>
<keyword evidence="5" id="KW-1185">Reference proteome</keyword>
<dbReference type="Pfam" id="PF00682">
    <property type="entry name" value="HMGL-like"/>
    <property type="match status" value="1"/>
</dbReference>
<dbReference type="RefSeq" id="WP_324716662.1">
    <property type="nucleotide sequence ID" value="NZ_CP141615.1"/>
</dbReference>
<dbReference type="InterPro" id="IPR054691">
    <property type="entry name" value="LeuA/HCS_post-cat"/>
</dbReference>
<dbReference type="Gene3D" id="3.20.20.70">
    <property type="entry name" value="Aldolase class I"/>
    <property type="match status" value="1"/>
</dbReference>
<dbReference type="Pfam" id="PF22617">
    <property type="entry name" value="HCS_D2"/>
    <property type="match status" value="1"/>
</dbReference>
<dbReference type="PROSITE" id="PS50991">
    <property type="entry name" value="PYR_CT"/>
    <property type="match status" value="1"/>
</dbReference>
<name>A0ABZ1BXI8_9FIRM</name>
<organism evidence="4 5">
    <name type="scientific">Carboxydichorda subterranea</name>
    <dbReference type="NCBI Taxonomy" id="3109565"/>
    <lineage>
        <taxon>Bacteria</taxon>
        <taxon>Bacillati</taxon>
        <taxon>Bacillota</taxon>
        <taxon>Limnochordia</taxon>
        <taxon>Limnochordales</taxon>
        <taxon>Geochordaceae</taxon>
        <taxon>Carboxydichorda</taxon>
    </lineage>
</organism>
<accession>A0ABZ1BXI8</accession>
<dbReference type="EMBL" id="CP141615">
    <property type="protein sequence ID" value="WRP17391.1"/>
    <property type="molecule type" value="Genomic_DNA"/>
</dbReference>
<dbReference type="PROSITE" id="PS00815">
    <property type="entry name" value="AIPM_HOMOCIT_SYNTH_1"/>
    <property type="match status" value="1"/>
</dbReference>
<dbReference type="PANTHER" id="PTHR42880:SF1">
    <property type="entry name" value="ISOPROPYLMALATE_HOMOCITRATE_CITRAMALATE SYNTHASE FAMILY PROTEIN"/>
    <property type="match status" value="1"/>
</dbReference>
<dbReference type="SUPFAM" id="SSF51569">
    <property type="entry name" value="Aldolase"/>
    <property type="match status" value="1"/>
</dbReference>
<proteinExistence type="inferred from homology"/>
<evidence type="ECO:0000313" key="5">
    <source>
        <dbReference type="Proteomes" id="UP001332192"/>
    </source>
</evidence>
<dbReference type="InterPro" id="IPR013785">
    <property type="entry name" value="Aldolase_TIM"/>
</dbReference>
<dbReference type="PANTHER" id="PTHR42880">
    <property type="entry name" value="HOMOCITRATE SYNTHASE"/>
    <property type="match status" value="1"/>
</dbReference>
<dbReference type="Gene3D" id="1.10.238.260">
    <property type="match status" value="1"/>
</dbReference>
<evidence type="ECO:0000259" key="3">
    <source>
        <dbReference type="PROSITE" id="PS50991"/>
    </source>
</evidence>
<dbReference type="PROSITE" id="PS00816">
    <property type="entry name" value="AIPM_HOMOCIT_SYNTH_2"/>
    <property type="match status" value="1"/>
</dbReference>
<dbReference type="InterPro" id="IPR002034">
    <property type="entry name" value="AIPM/Hcit_synth_CS"/>
</dbReference>
<evidence type="ECO:0000313" key="4">
    <source>
        <dbReference type="EMBL" id="WRP17391.1"/>
    </source>
</evidence>
<protein>
    <recommendedName>
        <fullName evidence="3">Pyruvate carboxyltransferase domain-containing protein</fullName>
    </recommendedName>
</protein>
<dbReference type="CDD" id="cd03174">
    <property type="entry name" value="DRE_TIM_metallolyase"/>
    <property type="match status" value="1"/>
</dbReference>
<dbReference type="InterPro" id="IPR000891">
    <property type="entry name" value="PYR_CT"/>
</dbReference>